<sequence length="1562" mass="174113">MPAASTPKVANAESSPLEILDDDEAKPTLVLNEDTGELVISPATTRTPSNSVDTSSSQTFAYNLGTYLAERRLIRLVRKRSALYNRHHRRFRDDVFKEQLWQDIARKMSVEINKCISTWAELRYKYQRHVRRLRSYRRQVQACRSRARPRPIMLHEEELIFLYTHVAQFPLQSKRRNSRPPLDVSSGTDDVTIVNTQPPIIDVDAEYSDQYNISPDQQRLIEAVRAYPQLYDTEHDDYENYHHRGLIWSAISNELREKATKLMKIWLHLQTRYEWELLQSNNSSSSDRSQLLTQLNFLEPHIRQTPNTVCKLSLYLKDGWFDPIDHFRTIVNLINVLKTVPEFPQLLEDKQDMAAQDTTSYKELWSRVAAQVKCSSQRCEVTWLVLRNFYLELAEMRKVGYQLQDKWFFENIIGCLYKLLTSRSVRYAQKHAVNNVPKVASQTKPNPPQDKTPVTVRDVGTTETTPAVAPLVTPLPLGINYPPASRQPNITISAIPKNSSSSSSSKSTNTIFSATNSNSSNSTRPTAAATAAPPTAAPPVVTVTKSTYMDTLPNPLALPILATVQLATRPSVPSSSSARLIPARSGLQVTVRPKTSLPLSPSVIGSTSTNNLTGNSIGGAIIRAIPAASSASAVPAAPIVLAAPTASAALTAPAARALLAAPTAPAARTILAAPTVLAASAARAALASPTASAVLTAPAAPTVLAAPAASAMMPPIAAQEPVAIAEVTPPLPKLRPMDVLRNKTIWSSKGAASMPMPKLTPTTFAKMPPNEICGNPALSGNVISSSSSMTKLVAPSSTLMPSISISCSASRVSARMEPTWVPPLVPSNAPCTPLGVSVSMANSVPPSTSSMLTNAISISSRGRTEPSGVPPLVPSNAPKIAPNPKVGVSMGKTVPPSQSSMPSSLSARTEPSGVPPLVPSNAATIPRNPKVAKTVPPCPSTMLSNAIRSGVRTSVPSDPSNIPSKSSSVSTISMAKAAKVTACPSNLTPSEAEMKVEIRNHPTMGPVIYAEGPAVPFLPNLTMARTAFFIREVMAIPQLHSTDPDVMLKSSLYWQHLSRKFHMPEQMCRGIWRFLAANISLFPEIAPMSNLMSPFKGSLKTWERSNRLFSKFDEIARKYEWMQYKDKLPALMQFFGGYEHLYWDLRRPRPGEDSQAVQQPPRSLTEQERQEVWQLARERFPHINHRDVWAMFKFAFKTYMEDLERGIENPWPQNWWHALEQLKYLVNMRYHPLEPFYYIVHNKFMEEVKRCSMYEALMQSNSSGSVISSLANISPMPWETAEAKELFAMQKQQRQQKQQQQQEQKQQQQKPKQQEQEQPQQEQEQVKKTLPQLQPLDIQQPALTEVCTFSQSLPSIDAFQLSRLMLCYPHTYSQSSTIEKRRAWLKVANELNTSVTECRLCLQHAVLDMRLIKLGDPKYRCLLSHKYYRHLDEIYNQVKAGGPQMKMPIPKTISQIVLESTDRVYPTRFLPEINMAVCKPSLVVKNWAYAAINLPYANQSSLRTRLKHIFEKYANLAGIKWPVQCSNGAPKLRQKQQSAQQEQEQEERFLLEQPNPKRPRQK</sequence>
<dbReference type="PROSITE" id="PS51029">
    <property type="entry name" value="MADF"/>
    <property type="match status" value="3"/>
</dbReference>
<dbReference type="Pfam" id="PF10545">
    <property type="entry name" value="MADF_DNA_bdg"/>
    <property type="match status" value="2"/>
</dbReference>
<dbReference type="InterPro" id="IPR006578">
    <property type="entry name" value="MADF-dom"/>
</dbReference>
<name>B4L3E6_DROMO</name>
<feature type="compositionally biased region" description="Low complexity" evidence="1">
    <location>
        <begin position="1290"/>
        <end position="1323"/>
    </location>
</feature>
<feature type="region of interest" description="Disordered" evidence="1">
    <location>
        <begin position="1289"/>
        <end position="1328"/>
    </location>
</feature>
<feature type="region of interest" description="Disordered" evidence="1">
    <location>
        <begin position="1530"/>
        <end position="1562"/>
    </location>
</feature>
<feature type="region of interest" description="Disordered" evidence="1">
    <location>
        <begin position="860"/>
        <end position="913"/>
    </location>
</feature>
<feature type="region of interest" description="Disordered" evidence="1">
    <location>
        <begin position="490"/>
        <end position="536"/>
    </location>
</feature>
<dbReference type="OrthoDB" id="8062432at2759"/>
<evidence type="ECO:0000313" key="4">
    <source>
        <dbReference type="Proteomes" id="UP000009192"/>
    </source>
</evidence>
<dbReference type="InterPro" id="IPR039353">
    <property type="entry name" value="TF_Adf1"/>
</dbReference>
<reference evidence="3 4" key="1">
    <citation type="journal article" date="2007" name="Nature">
        <title>Evolution of genes and genomes on the Drosophila phylogeny.</title>
        <authorList>
            <consortium name="Drosophila 12 Genomes Consortium"/>
            <person name="Clark A.G."/>
            <person name="Eisen M.B."/>
            <person name="Smith D.R."/>
            <person name="Bergman C.M."/>
            <person name="Oliver B."/>
            <person name="Markow T.A."/>
            <person name="Kaufman T.C."/>
            <person name="Kellis M."/>
            <person name="Gelbart W."/>
            <person name="Iyer V.N."/>
            <person name="Pollard D.A."/>
            <person name="Sackton T.B."/>
            <person name="Larracuente A.M."/>
            <person name="Singh N.D."/>
            <person name="Abad J.P."/>
            <person name="Abt D.N."/>
            <person name="Adryan B."/>
            <person name="Aguade M."/>
            <person name="Akashi H."/>
            <person name="Anderson W.W."/>
            <person name="Aquadro C.F."/>
            <person name="Ardell D.H."/>
            <person name="Arguello R."/>
            <person name="Artieri C.G."/>
            <person name="Barbash D.A."/>
            <person name="Barker D."/>
            <person name="Barsanti P."/>
            <person name="Batterham P."/>
            <person name="Batzoglou S."/>
            <person name="Begun D."/>
            <person name="Bhutkar A."/>
            <person name="Blanco E."/>
            <person name="Bosak S.A."/>
            <person name="Bradley R.K."/>
            <person name="Brand A.D."/>
            <person name="Brent M.R."/>
            <person name="Brooks A.N."/>
            <person name="Brown R.H."/>
            <person name="Butlin R.K."/>
            <person name="Caggese C."/>
            <person name="Calvi B.R."/>
            <person name="Bernardo de Carvalho A."/>
            <person name="Caspi A."/>
            <person name="Castrezana S."/>
            <person name="Celniker S.E."/>
            <person name="Chang J.L."/>
            <person name="Chapple C."/>
            <person name="Chatterji S."/>
            <person name="Chinwalla A."/>
            <person name="Civetta A."/>
            <person name="Clifton S.W."/>
            <person name="Comeron J.M."/>
            <person name="Costello J.C."/>
            <person name="Coyne J.A."/>
            <person name="Daub J."/>
            <person name="David R.G."/>
            <person name="Delcher A.L."/>
            <person name="Delehaunty K."/>
            <person name="Do C.B."/>
            <person name="Ebling H."/>
            <person name="Edwards K."/>
            <person name="Eickbush T."/>
            <person name="Evans J.D."/>
            <person name="Filipski A."/>
            <person name="Findeiss S."/>
            <person name="Freyhult E."/>
            <person name="Fulton L."/>
            <person name="Fulton R."/>
            <person name="Garcia A.C."/>
            <person name="Gardiner A."/>
            <person name="Garfield D.A."/>
            <person name="Garvin B.E."/>
            <person name="Gibson G."/>
            <person name="Gilbert D."/>
            <person name="Gnerre S."/>
            <person name="Godfrey J."/>
            <person name="Good R."/>
            <person name="Gotea V."/>
            <person name="Gravely B."/>
            <person name="Greenberg A.J."/>
            <person name="Griffiths-Jones S."/>
            <person name="Gross S."/>
            <person name="Guigo R."/>
            <person name="Gustafson E.A."/>
            <person name="Haerty W."/>
            <person name="Hahn M.W."/>
            <person name="Halligan D.L."/>
            <person name="Halpern A.L."/>
            <person name="Halter G.M."/>
            <person name="Han M.V."/>
            <person name="Heger A."/>
            <person name="Hillier L."/>
            <person name="Hinrichs A.S."/>
            <person name="Holmes I."/>
            <person name="Hoskins R.A."/>
            <person name="Hubisz M.J."/>
            <person name="Hultmark D."/>
            <person name="Huntley M.A."/>
            <person name="Jaffe D.B."/>
            <person name="Jagadeeshan S."/>
            <person name="Jeck W.R."/>
            <person name="Johnson J."/>
            <person name="Jones C.D."/>
            <person name="Jordan W.C."/>
            <person name="Karpen G.H."/>
            <person name="Kataoka E."/>
            <person name="Keightley P.D."/>
            <person name="Kheradpour P."/>
            <person name="Kirkness E.F."/>
            <person name="Koerich L.B."/>
            <person name="Kristiansen K."/>
            <person name="Kudrna D."/>
            <person name="Kulathinal R.J."/>
            <person name="Kumar S."/>
            <person name="Kwok R."/>
            <person name="Lander E."/>
            <person name="Langley C.H."/>
            <person name="Lapoint R."/>
            <person name="Lazzaro B.P."/>
            <person name="Lee S.J."/>
            <person name="Levesque L."/>
            <person name="Li R."/>
            <person name="Lin C.F."/>
            <person name="Lin M.F."/>
            <person name="Lindblad-Toh K."/>
            <person name="Llopart A."/>
            <person name="Long M."/>
            <person name="Low L."/>
            <person name="Lozovsky E."/>
            <person name="Lu J."/>
            <person name="Luo M."/>
            <person name="Machado C.A."/>
            <person name="Makalowski W."/>
            <person name="Marzo M."/>
            <person name="Matsuda M."/>
            <person name="Matzkin L."/>
            <person name="McAllister B."/>
            <person name="McBride C.S."/>
            <person name="McKernan B."/>
            <person name="McKernan K."/>
            <person name="Mendez-Lago M."/>
            <person name="Minx P."/>
            <person name="Mollenhauer M.U."/>
            <person name="Montooth K."/>
            <person name="Mount S.M."/>
            <person name="Mu X."/>
            <person name="Myers E."/>
            <person name="Negre B."/>
            <person name="Newfeld S."/>
            <person name="Nielsen R."/>
            <person name="Noor M.A."/>
            <person name="O'Grady P."/>
            <person name="Pachter L."/>
            <person name="Papaceit M."/>
            <person name="Parisi M.J."/>
            <person name="Parisi M."/>
            <person name="Parts L."/>
            <person name="Pedersen J.S."/>
            <person name="Pesole G."/>
            <person name="Phillippy A.M."/>
            <person name="Ponting C.P."/>
            <person name="Pop M."/>
            <person name="Porcelli D."/>
            <person name="Powell J.R."/>
            <person name="Prohaska S."/>
            <person name="Pruitt K."/>
            <person name="Puig M."/>
            <person name="Quesneville H."/>
            <person name="Ram K.R."/>
            <person name="Rand D."/>
            <person name="Rasmussen M.D."/>
            <person name="Reed L.K."/>
            <person name="Reenan R."/>
            <person name="Reily A."/>
            <person name="Remington K.A."/>
            <person name="Rieger T.T."/>
            <person name="Ritchie M.G."/>
            <person name="Robin C."/>
            <person name="Rogers Y.H."/>
            <person name="Rohde C."/>
            <person name="Rozas J."/>
            <person name="Rubenfield M.J."/>
            <person name="Ruiz A."/>
            <person name="Russo S."/>
            <person name="Salzberg S.L."/>
            <person name="Sanchez-Gracia A."/>
            <person name="Saranga D.J."/>
            <person name="Sato H."/>
            <person name="Schaeffer S.W."/>
            <person name="Schatz M.C."/>
            <person name="Schlenke T."/>
            <person name="Schwartz R."/>
            <person name="Segarra C."/>
            <person name="Singh R.S."/>
            <person name="Sirot L."/>
            <person name="Sirota M."/>
            <person name="Sisneros N.B."/>
            <person name="Smith C.D."/>
            <person name="Smith T.F."/>
            <person name="Spieth J."/>
            <person name="Stage D.E."/>
            <person name="Stark A."/>
            <person name="Stephan W."/>
            <person name="Strausberg R.L."/>
            <person name="Strempel S."/>
            <person name="Sturgill D."/>
            <person name="Sutton G."/>
            <person name="Sutton G.G."/>
            <person name="Tao W."/>
            <person name="Teichmann S."/>
            <person name="Tobari Y.N."/>
            <person name="Tomimura Y."/>
            <person name="Tsolas J.M."/>
            <person name="Valente V.L."/>
            <person name="Venter E."/>
            <person name="Venter J.C."/>
            <person name="Vicario S."/>
            <person name="Vieira F.G."/>
            <person name="Vilella A.J."/>
            <person name="Villasante A."/>
            <person name="Walenz B."/>
            <person name="Wang J."/>
            <person name="Wasserman M."/>
            <person name="Watts T."/>
            <person name="Wilson D."/>
            <person name="Wilson R.K."/>
            <person name="Wing R.A."/>
            <person name="Wolfner M.F."/>
            <person name="Wong A."/>
            <person name="Wong G.K."/>
            <person name="Wu C.I."/>
            <person name="Wu G."/>
            <person name="Yamamoto D."/>
            <person name="Yang H.P."/>
            <person name="Yang S.P."/>
            <person name="Yorke J.A."/>
            <person name="Yoshida K."/>
            <person name="Zdobnov E."/>
            <person name="Zhang P."/>
            <person name="Zhang Y."/>
            <person name="Zimin A.V."/>
            <person name="Baldwin J."/>
            <person name="Abdouelleil A."/>
            <person name="Abdulkadir J."/>
            <person name="Abebe A."/>
            <person name="Abera B."/>
            <person name="Abreu J."/>
            <person name="Acer S.C."/>
            <person name="Aftuck L."/>
            <person name="Alexander A."/>
            <person name="An P."/>
            <person name="Anderson E."/>
            <person name="Anderson S."/>
            <person name="Arachi H."/>
            <person name="Azer M."/>
            <person name="Bachantsang P."/>
            <person name="Barry A."/>
            <person name="Bayul T."/>
            <person name="Berlin A."/>
            <person name="Bessette D."/>
            <person name="Bloom T."/>
            <person name="Blye J."/>
            <person name="Boguslavskiy L."/>
            <person name="Bonnet C."/>
            <person name="Boukhgalter B."/>
            <person name="Bourzgui I."/>
            <person name="Brown A."/>
            <person name="Cahill P."/>
            <person name="Channer S."/>
            <person name="Cheshatsang Y."/>
            <person name="Chuda L."/>
            <person name="Citroen M."/>
            <person name="Collymore A."/>
            <person name="Cooke P."/>
            <person name="Costello M."/>
            <person name="D'Aco K."/>
            <person name="Daza R."/>
            <person name="De Haan G."/>
            <person name="DeGray S."/>
            <person name="DeMaso C."/>
            <person name="Dhargay N."/>
            <person name="Dooley K."/>
            <person name="Dooley E."/>
            <person name="Doricent M."/>
            <person name="Dorje P."/>
            <person name="Dorjee K."/>
            <person name="Dupes A."/>
            <person name="Elong R."/>
            <person name="Falk J."/>
            <person name="Farina A."/>
            <person name="Faro S."/>
            <person name="Ferguson D."/>
            <person name="Fisher S."/>
            <person name="Foley C.D."/>
            <person name="Franke A."/>
            <person name="Friedrich D."/>
            <person name="Gadbois L."/>
            <person name="Gearin G."/>
            <person name="Gearin C.R."/>
            <person name="Giannoukos G."/>
            <person name="Goode T."/>
            <person name="Graham J."/>
            <person name="Grandbois E."/>
            <person name="Grewal S."/>
            <person name="Gyaltsen K."/>
            <person name="Hafez N."/>
            <person name="Hagos B."/>
            <person name="Hall J."/>
            <person name="Henson C."/>
            <person name="Hollinger A."/>
            <person name="Honan T."/>
            <person name="Huard M.D."/>
            <person name="Hughes L."/>
            <person name="Hurhula B."/>
            <person name="Husby M.E."/>
            <person name="Kamat A."/>
            <person name="Kanga B."/>
            <person name="Kashin S."/>
            <person name="Khazanovich D."/>
            <person name="Kisner P."/>
            <person name="Lance K."/>
            <person name="Lara M."/>
            <person name="Lee W."/>
            <person name="Lennon N."/>
            <person name="Letendre F."/>
            <person name="LeVine R."/>
            <person name="Lipovsky A."/>
            <person name="Liu X."/>
            <person name="Liu J."/>
            <person name="Liu S."/>
            <person name="Lokyitsang T."/>
            <person name="Lokyitsang Y."/>
            <person name="Lubonja R."/>
            <person name="Lui A."/>
            <person name="MacDonald P."/>
            <person name="Magnisalis V."/>
            <person name="Maru K."/>
            <person name="Matthews C."/>
            <person name="McCusker W."/>
            <person name="McDonough S."/>
            <person name="Mehta T."/>
            <person name="Meldrim J."/>
            <person name="Meneus L."/>
            <person name="Mihai O."/>
            <person name="Mihalev A."/>
            <person name="Mihova T."/>
            <person name="Mittelman R."/>
            <person name="Mlenga V."/>
            <person name="Montmayeur A."/>
            <person name="Mulrain L."/>
            <person name="Navidi A."/>
            <person name="Naylor J."/>
            <person name="Negash T."/>
            <person name="Nguyen T."/>
            <person name="Nguyen N."/>
            <person name="Nicol R."/>
            <person name="Norbu C."/>
            <person name="Norbu N."/>
            <person name="Novod N."/>
            <person name="O'Neill B."/>
            <person name="Osman S."/>
            <person name="Markiewicz E."/>
            <person name="Oyono O.L."/>
            <person name="Patti C."/>
            <person name="Phunkhang P."/>
            <person name="Pierre F."/>
            <person name="Priest M."/>
            <person name="Raghuraman S."/>
            <person name="Rege F."/>
            <person name="Reyes R."/>
            <person name="Rise C."/>
            <person name="Rogov P."/>
            <person name="Ross K."/>
            <person name="Ryan E."/>
            <person name="Settipalli S."/>
            <person name="Shea T."/>
            <person name="Sherpa N."/>
            <person name="Shi L."/>
            <person name="Shih D."/>
            <person name="Sparrow T."/>
            <person name="Spaulding J."/>
            <person name="Stalker J."/>
            <person name="Stange-Thomann N."/>
            <person name="Stavropoulos S."/>
            <person name="Stone C."/>
            <person name="Strader C."/>
            <person name="Tesfaye S."/>
            <person name="Thomson T."/>
            <person name="Thoulutsang Y."/>
            <person name="Thoulutsang D."/>
            <person name="Topham K."/>
            <person name="Topping I."/>
            <person name="Tsamla T."/>
            <person name="Vassiliev H."/>
            <person name="Vo A."/>
            <person name="Wangchuk T."/>
            <person name="Wangdi T."/>
            <person name="Weiand M."/>
            <person name="Wilkinson J."/>
            <person name="Wilson A."/>
            <person name="Yadav S."/>
            <person name="Young G."/>
            <person name="Yu Q."/>
            <person name="Zembek L."/>
            <person name="Zhong D."/>
            <person name="Zimmer A."/>
            <person name="Zwirko Z."/>
            <person name="Jaffe D.B."/>
            <person name="Alvarez P."/>
            <person name="Brockman W."/>
            <person name="Butler J."/>
            <person name="Chin C."/>
            <person name="Gnerre S."/>
            <person name="Grabherr M."/>
            <person name="Kleber M."/>
            <person name="Mauceli E."/>
            <person name="MacCallum I."/>
        </authorList>
    </citation>
    <scope>NUCLEOTIDE SEQUENCE [LARGE SCALE GENOMIC DNA]</scope>
    <source>
        <strain evidence="4">Tucson 15081-1352.22</strain>
    </source>
</reference>
<evidence type="ECO:0000313" key="3">
    <source>
        <dbReference type="EMBL" id="EDW07074.2"/>
    </source>
</evidence>
<feature type="compositionally biased region" description="Low complexity" evidence="1">
    <location>
        <begin position="895"/>
        <end position="906"/>
    </location>
</feature>
<dbReference type="KEGG" id="dmo:Dmoj_GI15057"/>
<dbReference type="PANTHER" id="PTHR12243:SF67">
    <property type="entry name" value="COREPRESSOR OF PANGOLIN, ISOFORM A-RELATED"/>
    <property type="match status" value="1"/>
</dbReference>
<dbReference type="EMBL" id="CH933810">
    <property type="protein sequence ID" value="EDW07074.2"/>
    <property type="molecule type" value="Genomic_DNA"/>
</dbReference>
<feature type="domain" description="MADF" evidence="2">
    <location>
        <begin position="335"/>
        <end position="421"/>
    </location>
</feature>
<feature type="domain" description="MADF" evidence="2">
    <location>
        <begin position="72"/>
        <end position="167"/>
    </location>
</feature>
<proteinExistence type="predicted"/>
<dbReference type="PANTHER" id="PTHR12243">
    <property type="entry name" value="MADF DOMAIN TRANSCRIPTION FACTOR"/>
    <property type="match status" value="1"/>
</dbReference>
<dbReference type="GO" id="GO:0006357">
    <property type="term" value="P:regulation of transcription by RNA polymerase II"/>
    <property type="evidence" value="ECO:0007669"/>
    <property type="project" value="TreeGrafter"/>
</dbReference>
<dbReference type="GO" id="GO:0005667">
    <property type="term" value="C:transcription regulator complex"/>
    <property type="evidence" value="ECO:0007669"/>
    <property type="project" value="TreeGrafter"/>
</dbReference>
<gene>
    <name evidence="3" type="primary">Dmoj\GI15057</name>
    <name evidence="3" type="ORF">Dmoj_GI15057</name>
</gene>
<dbReference type="HOGENOM" id="CLU_004344_0_0_1"/>
<evidence type="ECO:0000259" key="2">
    <source>
        <dbReference type="PROSITE" id="PS51029"/>
    </source>
</evidence>
<accession>B4L3E6</accession>
<dbReference type="GO" id="GO:0005634">
    <property type="term" value="C:nucleus"/>
    <property type="evidence" value="ECO:0007669"/>
    <property type="project" value="TreeGrafter"/>
</dbReference>
<feature type="compositionally biased region" description="Low complexity" evidence="1">
    <location>
        <begin position="497"/>
        <end position="536"/>
    </location>
</feature>
<dbReference type="InParanoid" id="B4L3E6"/>
<dbReference type="SMART" id="SM00595">
    <property type="entry name" value="MADF"/>
    <property type="match status" value="2"/>
</dbReference>
<dbReference type="FunCoup" id="B4L3E6">
    <property type="interactions" value="114"/>
</dbReference>
<organism evidence="3 4">
    <name type="scientific">Drosophila mojavensis</name>
    <name type="common">Fruit fly</name>
    <dbReference type="NCBI Taxonomy" id="7230"/>
    <lineage>
        <taxon>Eukaryota</taxon>
        <taxon>Metazoa</taxon>
        <taxon>Ecdysozoa</taxon>
        <taxon>Arthropoda</taxon>
        <taxon>Hexapoda</taxon>
        <taxon>Insecta</taxon>
        <taxon>Pterygota</taxon>
        <taxon>Neoptera</taxon>
        <taxon>Endopterygota</taxon>
        <taxon>Diptera</taxon>
        <taxon>Brachycera</taxon>
        <taxon>Muscomorpha</taxon>
        <taxon>Ephydroidea</taxon>
        <taxon>Drosophilidae</taxon>
        <taxon>Drosophila</taxon>
    </lineage>
</organism>
<dbReference type="eggNOG" id="ENOG502T9TQ">
    <property type="taxonomic scope" value="Eukaryota"/>
</dbReference>
<dbReference type="Proteomes" id="UP000009192">
    <property type="component" value="Unassembled WGS sequence"/>
</dbReference>
<feature type="domain" description="MADF" evidence="2">
    <location>
        <begin position="219"/>
        <end position="303"/>
    </location>
</feature>
<feature type="region of interest" description="Disordered" evidence="1">
    <location>
        <begin position="437"/>
        <end position="456"/>
    </location>
</feature>
<keyword evidence="4" id="KW-1185">Reference proteome</keyword>
<evidence type="ECO:0000256" key="1">
    <source>
        <dbReference type="SAM" id="MobiDB-lite"/>
    </source>
</evidence>
<protein>
    <recommendedName>
        <fullName evidence="2">MADF domain-containing protein</fullName>
    </recommendedName>
</protein>